<proteinExistence type="predicted"/>
<evidence type="ECO:0008006" key="4">
    <source>
        <dbReference type="Google" id="ProtNLM"/>
    </source>
</evidence>
<feature type="compositionally biased region" description="Low complexity" evidence="1">
    <location>
        <begin position="146"/>
        <end position="155"/>
    </location>
</feature>
<protein>
    <recommendedName>
        <fullName evidence="4">Histone deacetylase complex subunit SAP30 Sin3 binding domain-containing protein</fullName>
    </recommendedName>
</protein>
<feature type="compositionally biased region" description="Low complexity" evidence="1">
    <location>
        <begin position="69"/>
        <end position="85"/>
    </location>
</feature>
<dbReference type="AlphaFoldDB" id="A0A8K0URC2"/>
<evidence type="ECO:0000256" key="1">
    <source>
        <dbReference type="SAM" id="MobiDB-lite"/>
    </source>
</evidence>
<sequence>MPFTANAPPPSISAGPPPSSRARQQGTRRKANPTADDAAYHGASATGVKRGAAEKADGEPRGKRKRAEAGSAGVSAMAGPSAGAGMRRTTADRPIEAEGKPCSIDFNTLPTTTLHRYLAQYDLIPDVDPSPTTAHDPPPPSHLLNPVASRHSSSRSPPPLPVTPANRPRRETSASGNRRRSARLHDEDLAPSVVPVLADVAEFHGMLAAIAERHFREHMVREVDTLTTFMFALKGKGFGHGD</sequence>
<dbReference type="EMBL" id="JAEVFJ010000012">
    <property type="protein sequence ID" value="KAH8101522.1"/>
    <property type="molecule type" value="Genomic_DNA"/>
</dbReference>
<evidence type="ECO:0000313" key="2">
    <source>
        <dbReference type="EMBL" id="KAH8101522.1"/>
    </source>
</evidence>
<reference evidence="2" key="1">
    <citation type="journal article" date="2021" name="New Phytol.">
        <title>Evolutionary innovations through gain and loss of genes in the ectomycorrhizal Boletales.</title>
        <authorList>
            <person name="Wu G."/>
            <person name="Miyauchi S."/>
            <person name="Morin E."/>
            <person name="Kuo A."/>
            <person name="Drula E."/>
            <person name="Varga T."/>
            <person name="Kohler A."/>
            <person name="Feng B."/>
            <person name="Cao Y."/>
            <person name="Lipzen A."/>
            <person name="Daum C."/>
            <person name="Hundley H."/>
            <person name="Pangilinan J."/>
            <person name="Johnson J."/>
            <person name="Barry K."/>
            <person name="LaButti K."/>
            <person name="Ng V."/>
            <person name="Ahrendt S."/>
            <person name="Min B."/>
            <person name="Choi I.G."/>
            <person name="Park H."/>
            <person name="Plett J.M."/>
            <person name="Magnuson J."/>
            <person name="Spatafora J.W."/>
            <person name="Nagy L.G."/>
            <person name="Henrissat B."/>
            <person name="Grigoriev I.V."/>
            <person name="Yang Z.L."/>
            <person name="Xu J."/>
            <person name="Martin F.M."/>
        </authorList>
    </citation>
    <scope>NUCLEOTIDE SEQUENCE</scope>
    <source>
        <strain evidence="2">KKN 215</strain>
    </source>
</reference>
<evidence type="ECO:0000313" key="3">
    <source>
        <dbReference type="Proteomes" id="UP000813824"/>
    </source>
</evidence>
<comment type="caution">
    <text evidence="2">The sequence shown here is derived from an EMBL/GenBank/DDBJ whole genome shotgun (WGS) entry which is preliminary data.</text>
</comment>
<organism evidence="2 3">
    <name type="scientific">Cristinia sonorae</name>
    <dbReference type="NCBI Taxonomy" id="1940300"/>
    <lineage>
        <taxon>Eukaryota</taxon>
        <taxon>Fungi</taxon>
        <taxon>Dikarya</taxon>
        <taxon>Basidiomycota</taxon>
        <taxon>Agaricomycotina</taxon>
        <taxon>Agaricomycetes</taxon>
        <taxon>Agaricomycetidae</taxon>
        <taxon>Agaricales</taxon>
        <taxon>Pleurotineae</taxon>
        <taxon>Stephanosporaceae</taxon>
        <taxon>Cristinia</taxon>
    </lineage>
</organism>
<feature type="compositionally biased region" description="Pro residues" evidence="1">
    <location>
        <begin position="7"/>
        <end position="19"/>
    </location>
</feature>
<accession>A0A8K0URC2</accession>
<feature type="region of interest" description="Disordered" evidence="1">
    <location>
        <begin position="1"/>
        <end position="108"/>
    </location>
</feature>
<feature type="compositionally biased region" description="Basic and acidic residues" evidence="1">
    <location>
        <begin position="51"/>
        <end position="61"/>
    </location>
</feature>
<name>A0A8K0URC2_9AGAR</name>
<keyword evidence="3" id="KW-1185">Reference proteome</keyword>
<feature type="compositionally biased region" description="Basic and acidic residues" evidence="1">
    <location>
        <begin position="89"/>
        <end position="99"/>
    </location>
</feature>
<feature type="region of interest" description="Disordered" evidence="1">
    <location>
        <begin position="127"/>
        <end position="186"/>
    </location>
</feature>
<gene>
    <name evidence="2" type="ORF">BXZ70DRAFT_1007351</name>
</gene>
<dbReference type="Proteomes" id="UP000813824">
    <property type="component" value="Unassembled WGS sequence"/>
</dbReference>
<dbReference type="OrthoDB" id="3361956at2759"/>